<name>A0A3N0AH46_9ACTN</name>
<dbReference type="Proteomes" id="UP000267368">
    <property type="component" value="Unassembled WGS sequence"/>
</dbReference>
<reference evidence="4" key="1">
    <citation type="submission" date="2018-05" db="EMBL/GenBank/DDBJ databases">
        <title>Genome Sequencing of selected type strains of the family Eggerthellaceae.</title>
        <authorList>
            <person name="Danylec N."/>
            <person name="Stoll D.A."/>
            <person name="Doetsch A."/>
            <person name="Huch M."/>
        </authorList>
    </citation>
    <scope>NUCLEOTIDE SEQUENCE [LARGE SCALE GENOMIC DNA]</scope>
    <source>
        <strain evidence="4">DSM 17537</strain>
    </source>
</reference>
<dbReference type="AlphaFoldDB" id="A0A3N0AH46"/>
<dbReference type="GO" id="GO:0016787">
    <property type="term" value="F:hydrolase activity"/>
    <property type="evidence" value="ECO:0007669"/>
    <property type="project" value="UniProtKB-KW"/>
</dbReference>
<comment type="caution">
    <text evidence="3">The sequence shown here is derived from an EMBL/GenBank/DDBJ whole genome shotgun (WGS) entry which is preliminary data.</text>
</comment>
<feature type="compositionally biased region" description="Polar residues" evidence="2">
    <location>
        <begin position="1"/>
        <end position="30"/>
    </location>
</feature>
<dbReference type="SFLD" id="SFLDS00003">
    <property type="entry name" value="Haloacid_Dehalogenase"/>
    <property type="match status" value="1"/>
</dbReference>
<protein>
    <recommendedName>
        <fullName evidence="5">HAD family hydrolase</fullName>
    </recommendedName>
</protein>
<proteinExistence type="predicted"/>
<dbReference type="EMBL" id="QICB01000003">
    <property type="protein sequence ID" value="RNL19952.1"/>
    <property type="molecule type" value="Genomic_DNA"/>
</dbReference>
<dbReference type="Pfam" id="PF00702">
    <property type="entry name" value="Hydrolase"/>
    <property type="match status" value="1"/>
</dbReference>
<dbReference type="InterPro" id="IPR036412">
    <property type="entry name" value="HAD-like_sf"/>
</dbReference>
<organism evidence="3 4">
    <name type="scientific">Slackia faecicanis</name>
    <dbReference type="NCBI Taxonomy" id="255723"/>
    <lineage>
        <taxon>Bacteria</taxon>
        <taxon>Bacillati</taxon>
        <taxon>Actinomycetota</taxon>
        <taxon>Coriobacteriia</taxon>
        <taxon>Eggerthellales</taxon>
        <taxon>Eggerthellaceae</taxon>
        <taxon>Slackia</taxon>
    </lineage>
</organism>
<gene>
    <name evidence="3" type="ORF">DMP07_05660</name>
</gene>
<dbReference type="SUPFAM" id="SSF56784">
    <property type="entry name" value="HAD-like"/>
    <property type="match status" value="1"/>
</dbReference>
<dbReference type="PANTHER" id="PTHR43316">
    <property type="entry name" value="HYDROLASE, HALOACID DELAHOGENASE-RELATED"/>
    <property type="match status" value="1"/>
</dbReference>
<evidence type="ECO:0000313" key="4">
    <source>
        <dbReference type="Proteomes" id="UP000267368"/>
    </source>
</evidence>
<accession>A0A3N0AH46</accession>
<dbReference type="InterPro" id="IPR051540">
    <property type="entry name" value="S-2-haloacid_dehalogenase"/>
</dbReference>
<dbReference type="PANTHER" id="PTHR43316:SF3">
    <property type="entry name" value="HALOACID DEHALOGENASE, TYPE II (AFU_ORTHOLOGUE AFUA_2G07750)-RELATED"/>
    <property type="match status" value="1"/>
</dbReference>
<dbReference type="InterPro" id="IPR023214">
    <property type="entry name" value="HAD_sf"/>
</dbReference>
<feature type="region of interest" description="Disordered" evidence="2">
    <location>
        <begin position="1"/>
        <end position="68"/>
    </location>
</feature>
<evidence type="ECO:0000256" key="2">
    <source>
        <dbReference type="SAM" id="MobiDB-lite"/>
    </source>
</evidence>
<dbReference type="Gene3D" id="3.40.50.1000">
    <property type="entry name" value="HAD superfamily/HAD-like"/>
    <property type="match status" value="1"/>
</dbReference>
<evidence type="ECO:0000313" key="3">
    <source>
        <dbReference type="EMBL" id="RNL19952.1"/>
    </source>
</evidence>
<keyword evidence="1" id="KW-0378">Hydrolase</keyword>
<keyword evidence="4" id="KW-1185">Reference proteome</keyword>
<evidence type="ECO:0008006" key="5">
    <source>
        <dbReference type="Google" id="ProtNLM"/>
    </source>
</evidence>
<sequence>MSWPASSSRRNGSSEHGPQHACNSSFTCVSPLSAAFDRPKAKRRARTAAYAAGGPPSSKTRRPRPFRHALSNRSREAITGPDAYRTSIKLHYTTMLFYRVRILQKRTIRMHTTRPYSAVFFDLDGTLLPIDTHAFMEAYTVSLGEFAHDQGLDARAVMGALLAGVKAMASNDGSQTNHDLFWSTFETVTGLDAEKTETLFDAYYEGPFNKVAELAQPDPAAARAIAALKAKGYDLAVTTMPMFPLKAVHARIGWAGLDPNDFMFVTDYASATSAKPHVSYYEEAMRRAGVEAADVLMVGNNTLEDGAAFEAGADIYFVTDHLIEGEGGLDVAEHKHGTLEEFARFCEELPNRA</sequence>
<evidence type="ECO:0000256" key="1">
    <source>
        <dbReference type="ARBA" id="ARBA00022801"/>
    </source>
</evidence>
<dbReference type="SFLD" id="SFLDG01129">
    <property type="entry name" value="C1.5:_HAD__Beta-PGM__Phosphata"/>
    <property type="match status" value="1"/>
</dbReference>